<evidence type="ECO:0000256" key="4">
    <source>
        <dbReference type="ARBA" id="ARBA00023136"/>
    </source>
</evidence>
<evidence type="ECO:0000256" key="2">
    <source>
        <dbReference type="ARBA" id="ARBA00022692"/>
    </source>
</evidence>
<evidence type="ECO:0000313" key="7">
    <source>
        <dbReference type="Proteomes" id="UP000192356"/>
    </source>
</evidence>
<reference evidence="6 7" key="1">
    <citation type="journal article" date="2017" name="Environ. Microbiol.">
        <title>Decay of the glycolytic pathway and adaptation to intranuclear parasitism within Enterocytozoonidae microsporidia.</title>
        <authorList>
            <person name="Wiredu Boakye D."/>
            <person name="Jaroenlak P."/>
            <person name="Prachumwat A."/>
            <person name="Williams T.A."/>
            <person name="Bateman K.S."/>
            <person name="Itsathitphaisarn O."/>
            <person name="Sritunyalucksana K."/>
            <person name="Paszkiewicz K.H."/>
            <person name="Moore K.A."/>
            <person name="Stentiford G.D."/>
            <person name="Williams B.A."/>
        </authorList>
    </citation>
    <scope>NUCLEOTIDE SEQUENCE [LARGE SCALE GENOMIC DNA]</scope>
    <source>
        <strain evidence="6 7">GB1</strain>
    </source>
</reference>
<comment type="caution">
    <text evidence="6">The sequence shown here is derived from an EMBL/GenBank/DDBJ whole genome shotgun (WGS) entry which is preliminary data.</text>
</comment>
<dbReference type="Pfam" id="PF04750">
    <property type="entry name" value="Far-17a_AIG1"/>
    <property type="match status" value="1"/>
</dbReference>
<feature type="transmembrane region" description="Helical" evidence="5">
    <location>
        <begin position="101"/>
        <end position="119"/>
    </location>
</feature>
<keyword evidence="2 5" id="KW-0812">Transmembrane</keyword>
<dbReference type="OrthoDB" id="2190919at2759"/>
<evidence type="ECO:0000256" key="5">
    <source>
        <dbReference type="SAM" id="Phobius"/>
    </source>
</evidence>
<name>A0A1X0QEI5_9MICR</name>
<dbReference type="VEuPathDB" id="MicrosporidiaDB:A0H76_2599"/>
<dbReference type="InterPro" id="IPR006838">
    <property type="entry name" value="ADTRP_AIG1"/>
</dbReference>
<dbReference type="GO" id="GO:0016020">
    <property type="term" value="C:membrane"/>
    <property type="evidence" value="ECO:0007669"/>
    <property type="project" value="InterPro"/>
</dbReference>
<protein>
    <submittedName>
        <fullName evidence="6">Uncharacterized protein</fullName>
    </submittedName>
</protein>
<keyword evidence="4 5" id="KW-0472">Membrane</keyword>
<accession>A0A1X0QEI5</accession>
<comment type="subcellular location">
    <subcellularLocation>
        <location evidence="1">Endomembrane system</location>
        <topology evidence="1">Multi-pass membrane protein</topology>
    </subcellularLocation>
</comment>
<dbReference type="AlphaFoldDB" id="A0A1X0QEI5"/>
<feature type="transmembrane region" description="Helical" evidence="5">
    <location>
        <begin position="139"/>
        <end position="156"/>
    </location>
</feature>
<dbReference type="Proteomes" id="UP000192356">
    <property type="component" value="Unassembled WGS sequence"/>
</dbReference>
<organism evidence="6 7">
    <name type="scientific">Hepatospora eriocheir</name>
    <dbReference type="NCBI Taxonomy" id="1081669"/>
    <lineage>
        <taxon>Eukaryota</taxon>
        <taxon>Fungi</taxon>
        <taxon>Fungi incertae sedis</taxon>
        <taxon>Microsporidia</taxon>
        <taxon>Hepatosporidae</taxon>
        <taxon>Hepatospora</taxon>
    </lineage>
</organism>
<keyword evidence="3 5" id="KW-1133">Transmembrane helix</keyword>
<feature type="transmembrane region" description="Helical" evidence="5">
    <location>
        <begin position="66"/>
        <end position="89"/>
    </location>
</feature>
<dbReference type="GO" id="GO:0012505">
    <property type="term" value="C:endomembrane system"/>
    <property type="evidence" value="ECO:0007669"/>
    <property type="project" value="UniProtKB-SubCell"/>
</dbReference>
<feature type="transmembrane region" description="Helical" evidence="5">
    <location>
        <begin position="168"/>
        <end position="190"/>
    </location>
</feature>
<evidence type="ECO:0000256" key="3">
    <source>
        <dbReference type="ARBA" id="ARBA00022989"/>
    </source>
</evidence>
<sequence length="199" mass="24469">MLREFLKKSLKSMITESFNELFDSLTIEDLIYNFSYFTNITLTYVNLYIYTDELEFISFFYHLKRIIYPTAFVFSCLVTIQFWSLFFINPYLVKKNFNGNITLYIIFDEFGVHLFPPIYLHLERTDFKLKWSLRDIRMIFTFFVFYFIILEFLYVYKNYVVYNFFKEISFLSKLIWLIMVQLTAYSVYYINIRLDDVFS</sequence>
<proteinExistence type="predicted"/>
<dbReference type="EMBL" id="LVKB01000001">
    <property type="protein sequence ID" value="ORD98123.1"/>
    <property type="molecule type" value="Genomic_DNA"/>
</dbReference>
<evidence type="ECO:0000313" key="6">
    <source>
        <dbReference type="EMBL" id="ORD98123.1"/>
    </source>
</evidence>
<dbReference type="VEuPathDB" id="MicrosporidiaDB:HERIO_25"/>
<gene>
    <name evidence="6" type="ORF">HERIO_25</name>
</gene>
<evidence type="ECO:0000256" key="1">
    <source>
        <dbReference type="ARBA" id="ARBA00004127"/>
    </source>
</evidence>
<keyword evidence="7" id="KW-1185">Reference proteome</keyword>